<evidence type="ECO:0000256" key="5">
    <source>
        <dbReference type="ARBA" id="ARBA00022989"/>
    </source>
</evidence>
<dbReference type="RefSeq" id="WP_173764461.1">
    <property type="nucleotide sequence ID" value="NZ_CP048836.1"/>
</dbReference>
<evidence type="ECO:0000256" key="3">
    <source>
        <dbReference type="ARBA" id="ARBA00022519"/>
    </source>
</evidence>
<evidence type="ECO:0000256" key="2">
    <source>
        <dbReference type="ARBA" id="ARBA00022475"/>
    </source>
</evidence>
<accession>A0A6C1B150</accession>
<sequence length="407" mass="44592">MRLTHLRDFLRLLFERFVDTRCALVAGSLTFTTLLAIVPLLAVALAVFSHFPAFSRLGESLSDFLLNNLLPETAGNIIATYALEFSQKAGNLTLIGSLMLIVTALSLMLTIDGAFNTIWGVRRPRAMLIRLMVYWVALTLGPLILGGSLAATSYLISTSLGLVNDPPWLRLIVARTLPIMLLGLLFTFLYLSIPNRRVQLRHALAGGVAAALGFVAMQRALGVYFAYFPTYTLIYGTFATLPIFLLWLYLSWVIILLGAILAATFPVYLSNIRALPAFPGARAYGALLILRELGQAQREGGARDAETLFRLARQTHAQGETILDTMREVGWIARNDETDWLLARRLDDLRLSDVLNRFCVTPDALRALPDDGLADATADAIARMLSSADRPLPALLFPAPTGADQSG</sequence>
<keyword evidence="2 7" id="KW-1003">Cell membrane</keyword>
<keyword evidence="5 7" id="KW-1133">Transmembrane helix</keyword>
<name>A0A6C1B150_9RHOO</name>
<gene>
    <name evidence="8" type="ORF">G3580_06340</name>
</gene>
<comment type="similarity">
    <text evidence="7">Belongs to the UPF0761 family.</text>
</comment>
<dbReference type="NCBIfam" id="TIGR00765">
    <property type="entry name" value="yihY_not_rbn"/>
    <property type="match status" value="1"/>
</dbReference>
<keyword evidence="4 7" id="KW-0812">Transmembrane</keyword>
<evidence type="ECO:0000256" key="6">
    <source>
        <dbReference type="ARBA" id="ARBA00023136"/>
    </source>
</evidence>
<feature type="transmembrane region" description="Helical" evidence="7">
    <location>
        <begin position="21"/>
        <end position="48"/>
    </location>
</feature>
<dbReference type="InterPro" id="IPR017039">
    <property type="entry name" value="Virul_fac_BrkB"/>
</dbReference>
<feature type="transmembrane region" description="Helical" evidence="7">
    <location>
        <begin position="247"/>
        <end position="269"/>
    </location>
</feature>
<evidence type="ECO:0000256" key="4">
    <source>
        <dbReference type="ARBA" id="ARBA00022692"/>
    </source>
</evidence>
<dbReference type="GO" id="GO:0005886">
    <property type="term" value="C:plasma membrane"/>
    <property type="evidence" value="ECO:0007669"/>
    <property type="project" value="UniProtKB-SubCell"/>
</dbReference>
<evidence type="ECO:0000313" key="9">
    <source>
        <dbReference type="Proteomes" id="UP000501991"/>
    </source>
</evidence>
<comment type="subcellular location">
    <subcellularLocation>
        <location evidence="1 7">Cell membrane</location>
        <topology evidence="1 7">Multi-pass membrane protein</topology>
    </subcellularLocation>
</comment>
<evidence type="ECO:0000313" key="8">
    <source>
        <dbReference type="EMBL" id="QID17297.1"/>
    </source>
</evidence>
<dbReference type="PANTHER" id="PTHR30213:SF0">
    <property type="entry name" value="UPF0761 MEMBRANE PROTEIN YIHY"/>
    <property type="match status" value="1"/>
</dbReference>
<evidence type="ECO:0000256" key="7">
    <source>
        <dbReference type="HAMAP-Rule" id="MF_00672"/>
    </source>
</evidence>
<evidence type="ECO:0000256" key="1">
    <source>
        <dbReference type="ARBA" id="ARBA00004651"/>
    </source>
</evidence>
<reference evidence="8 9" key="1">
    <citation type="submission" date="2020-02" db="EMBL/GenBank/DDBJ databases">
        <title>Nitrogenibacter mangrovi gen. nov., sp. nov. isolated from mangrove sediment, a denitrifying betaproteobacterium.</title>
        <authorList>
            <person name="Liao H."/>
            <person name="Tian Y."/>
        </authorList>
    </citation>
    <scope>NUCLEOTIDE SEQUENCE [LARGE SCALE GENOMIC DNA]</scope>
    <source>
        <strain evidence="8 9">M9-3-2</strain>
    </source>
</reference>
<feature type="transmembrane region" description="Helical" evidence="7">
    <location>
        <begin position="132"/>
        <end position="156"/>
    </location>
</feature>
<feature type="transmembrane region" description="Helical" evidence="7">
    <location>
        <begin position="203"/>
        <end position="227"/>
    </location>
</feature>
<dbReference type="EMBL" id="CP048836">
    <property type="protein sequence ID" value="QID17297.1"/>
    <property type="molecule type" value="Genomic_DNA"/>
</dbReference>
<keyword evidence="3" id="KW-0997">Cell inner membrane</keyword>
<keyword evidence="9" id="KW-1185">Reference proteome</keyword>
<dbReference type="HAMAP" id="MF_00672">
    <property type="entry name" value="UPF0761"/>
    <property type="match status" value="1"/>
</dbReference>
<protein>
    <recommendedName>
        <fullName evidence="7">UPF0761 membrane protein G3580_06340</fullName>
    </recommendedName>
</protein>
<keyword evidence="6 7" id="KW-0472">Membrane</keyword>
<dbReference type="Proteomes" id="UP000501991">
    <property type="component" value="Chromosome"/>
</dbReference>
<dbReference type="KEGG" id="azq:G3580_06340"/>
<organism evidence="8 9">
    <name type="scientific">Nitrogeniibacter mangrovi</name>
    <dbReference type="NCBI Taxonomy" id="2016596"/>
    <lineage>
        <taxon>Bacteria</taxon>
        <taxon>Pseudomonadati</taxon>
        <taxon>Pseudomonadota</taxon>
        <taxon>Betaproteobacteria</taxon>
        <taxon>Rhodocyclales</taxon>
        <taxon>Zoogloeaceae</taxon>
        <taxon>Nitrogeniibacter</taxon>
    </lineage>
</organism>
<dbReference type="InterPro" id="IPR023679">
    <property type="entry name" value="UPF0761_bac"/>
</dbReference>
<dbReference type="AlphaFoldDB" id="A0A6C1B150"/>
<dbReference type="PANTHER" id="PTHR30213">
    <property type="entry name" value="INNER MEMBRANE PROTEIN YHJD"/>
    <property type="match status" value="1"/>
</dbReference>
<dbReference type="Pfam" id="PF03631">
    <property type="entry name" value="Virul_fac_BrkB"/>
    <property type="match status" value="1"/>
</dbReference>
<proteinExistence type="inferred from homology"/>
<feature type="transmembrane region" description="Helical" evidence="7">
    <location>
        <begin position="168"/>
        <end position="191"/>
    </location>
</feature>
<feature type="transmembrane region" description="Helical" evidence="7">
    <location>
        <begin position="92"/>
        <end position="111"/>
    </location>
</feature>